<name>A0ACC1L3M6_9FUNG</name>
<dbReference type="Proteomes" id="UP001140087">
    <property type="component" value="Unassembled WGS sequence"/>
</dbReference>
<gene>
    <name evidence="1" type="ORF">H4R21_003199</name>
</gene>
<proteinExistence type="predicted"/>
<comment type="caution">
    <text evidence="1">The sequence shown here is derived from an EMBL/GenBank/DDBJ whole genome shotgun (WGS) entry which is preliminary data.</text>
</comment>
<organism evidence="1 2">
    <name type="scientific">Coemansia helicoidea</name>
    <dbReference type="NCBI Taxonomy" id="1286919"/>
    <lineage>
        <taxon>Eukaryota</taxon>
        <taxon>Fungi</taxon>
        <taxon>Fungi incertae sedis</taxon>
        <taxon>Zoopagomycota</taxon>
        <taxon>Kickxellomycotina</taxon>
        <taxon>Kickxellomycetes</taxon>
        <taxon>Kickxellales</taxon>
        <taxon>Kickxellaceae</taxon>
        <taxon>Coemansia</taxon>
    </lineage>
</organism>
<feature type="non-terminal residue" evidence="1">
    <location>
        <position position="1"/>
    </location>
</feature>
<reference evidence="1" key="1">
    <citation type="submission" date="2022-07" db="EMBL/GenBank/DDBJ databases">
        <title>Phylogenomic reconstructions and comparative analyses of Kickxellomycotina fungi.</title>
        <authorList>
            <person name="Reynolds N.K."/>
            <person name="Stajich J.E."/>
            <person name="Barry K."/>
            <person name="Grigoriev I.V."/>
            <person name="Crous P."/>
            <person name="Smith M.E."/>
        </authorList>
    </citation>
    <scope>NUCLEOTIDE SEQUENCE</scope>
    <source>
        <strain evidence="1">BCRC 34780</strain>
    </source>
</reference>
<dbReference type="EMBL" id="JANBUN010000961">
    <property type="protein sequence ID" value="KAJ2800374.1"/>
    <property type="molecule type" value="Genomic_DNA"/>
</dbReference>
<evidence type="ECO:0000313" key="2">
    <source>
        <dbReference type="Proteomes" id="UP001140087"/>
    </source>
</evidence>
<sequence>QTVAAVTMAKLASLQSHALLRHLSRTWAAATIGPSRDMWAAQLAGWIIEARQDYPELAPIASALWDNSALTLEGLEAALWGAADVEMRLVLLELLAVECANNDSIREYLEKCADAMQELRRERAELRREHKRITEALGDLDREEAQEDGAGASEISREQGRKEKEQEIQRQKDRRKLGESERQQRRRLDHVEREMRRNSIGRLTPLGMDRFFNGYYLIDGIGSCPATGATGRIFVRPASRGEQLDATWGLPMHMASIWAMEMPAAWVGELVPRAKDSKLMDLAWPGERPAEEAEMRALGARGELWGYYATQAQVDALKRWLDPKGKRESALLAELELHQTAIASSIRRRCQTLERSLEARTRAREQLCDKISARLDASVDPAGGEDAVLAGLNEELAQLDRALVPPALLPPALLAAEENADGGAANGAEPAAESATGAEAAFSSRASSAEPPPSVDLNTNPTPANPSAKRLAVLRQPRGRRPKNRGPNARTYMDDFLAYENAGI</sequence>
<accession>A0ACC1L3M6</accession>
<evidence type="ECO:0000313" key="1">
    <source>
        <dbReference type="EMBL" id="KAJ2800374.1"/>
    </source>
</evidence>
<keyword evidence="2" id="KW-1185">Reference proteome</keyword>
<protein>
    <submittedName>
        <fullName evidence="1">Uncharacterized protein</fullName>
    </submittedName>
</protein>